<protein>
    <submittedName>
        <fullName evidence="3">Uncharacterized protein</fullName>
    </submittedName>
</protein>
<dbReference type="EMBL" id="POTX01000031">
    <property type="protein sequence ID" value="PZF98939.1"/>
    <property type="molecule type" value="Genomic_DNA"/>
</dbReference>
<feature type="compositionally biased region" description="Acidic residues" evidence="1">
    <location>
        <begin position="325"/>
        <end position="338"/>
    </location>
</feature>
<feature type="transmembrane region" description="Helical" evidence="2">
    <location>
        <begin position="89"/>
        <end position="111"/>
    </location>
</feature>
<feature type="compositionally biased region" description="Pro residues" evidence="1">
    <location>
        <begin position="31"/>
        <end position="45"/>
    </location>
</feature>
<sequence>MVYRYDSDEDAYGPYRDDEPETRASGSTPPAGGPSPSRFPVPSLPRPNQLFLPSAAPAAPPPQQPPPQQPPAQRQSAPPPRVAARGWQVVIGGAAVLVLVALVGLTVATLLDRGQPTDQTAAPNPTVQTTQDTEAGDLDNRDTDQAPLTAREVFPASTVVVGDNQTTYEVRRTQSSASCPVAATDEVADLLVRLGCNQVVRATLRAPDQEHLVTAGLFNLTDRSSAERARDRIRQVLDDRQGRFRGMPADDETEIIATAPARVGWQVRGHYLAYAVVARVDGEAIHSGDTRVREILFDLLELHLNKGVLDRRAEGGTAQQPTAEPTEESSGQDESIED</sequence>
<dbReference type="RefSeq" id="WP_111242451.1">
    <property type="nucleotide sequence ID" value="NZ_AP023358.1"/>
</dbReference>
<feature type="region of interest" description="Disordered" evidence="1">
    <location>
        <begin position="115"/>
        <end position="143"/>
    </location>
</feature>
<keyword evidence="2" id="KW-0812">Transmembrane</keyword>
<evidence type="ECO:0000256" key="1">
    <source>
        <dbReference type="SAM" id="MobiDB-lite"/>
    </source>
</evidence>
<keyword evidence="4" id="KW-1185">Reference proteome</keyword>
<feature type="region of interest" description="Disordered" evidence="1">
    <location>
        <begin position="312"/>
        <end position="338"/>
    </location>
</feature>
<gene>
    <name evidence="3" type="ORF">C1I93_07195</name>
</gene>
<accession>A0A2W2DDL4</accession>
<evidence type="ECO:0000313" key="3">
    <source>
        <dbReference type="EMBL" id="PZF98939.1"/>
    </source>
</evidence>
<keyword evidence="2" id="KW-1133">Transmembrane helix</keyword>
<evidence type="ECO:0000313" key="4">
    <source>
        <dbReference type="Proteomes" id="UP000248627"/>
    </source>
</evidence>
<comment type="caution">
    <text evidence="3">The sequence shown here is derived from an EMBL/GenBank/DDBJ whole genome shotgun (WGS) entry which is preliminary data.</text>
</comment>
<dbReference type="AlphaFoldDB" id="A0A2W2DDL4"/>
<feature type="region of interest" description="Disordered" evidence="1">
    <location>
        <begin position="1"/>
        <end position="81"/>
    </location>
</feature>
<name>A0A2W2DDL4_9ACTN</name>
<keyword evidence="2" id="KW-0472">Membrane</keyword>
<feature type="compositionally biased region" description="Polar residues" evidence="1">
    <location>
        <begin position="116"/>
        <end position="133"/>
    </location>
</feature>
<evidence type="ECO:0000256" key="2">
    <source>
        <dbReference type="SAM" id="Phobius"/>
    </source>
</evidence>
<dbReference type="OrthoDB" id="3362655at2"/>
<reference evidence="3 4" key="1">
    <citation type="submission" date="2018-01" db="EMBL/GenBank/DDBJ databases">
        <title>Draft genome sequence of Jishengella endophytica.</title>
        <authorList>
            <person name="Sahin N."/>
            <person name="Ay H."/>
            <person name="Saygin H."/>
        </authorList>
    </citation>
    <scope>NUCLEOTIDE SEQUENCE [LARGE SCALE GENOMIC DNA]</scope>
    <source>
        <strain evidence="3 4">DSM 45430</strain>
    </source>
</reference>
<dbReference type="Proteomes" id="UP000248627">
    <property type="component" value="Unassembled WGS sequence"/>
</dbReference>
<feature type="compositionally biased region" description="Pro residues" evidence="1">
    <location>
        <begin position="58"/>
        <end position="70"/>
    </location>
</feature>
<proteinExistence type="predicted"/>
<organism evidence="3 4">
    <name type="scientific">Micromonospora endophytica</name>
    <dbReference type="NCBI Taxonomy" id="515350"/>
    <lineage>
        <taxon>Bacteria</taxon>
        <taxon>Bacillati</taxon>
        <taxon>Actinomycetota</taxon>
        <taxon>Actinomycetes</taxon>
        <taxon>Micromonosporales</taxon>
        <taxon>Micromonosporaceae</taxon>
        <taxon>Micromonospora</taxon>
    </lineage>
</organism>